<evidence type="ECO:0000313" key="2">
    <source>
        <dbReference type="Proteomes" id="UP001295684"/>
    </source>
</evidence>
<evidence type="ECO:0000313" key="1">
    <source>
        <dbReference type="EMBL" id="CAI2374024.1"/>
    </source>
</evidence>
<reference evidence="1" key="1">
    <citation type="submission" date="2023-07" db="EMBL/GenBank/DDBJ databases">
        <authorList>
            <consortium name="AG Swart"/>
            <person name="Singh M."/>
            <person name="Singh A."/>
            <person name="Seah K."/>
            <person name="Emmerich C."/>
        </authorList>
    </citation>
    <scope>NUCLEOTIDE SEQUENCE</scope>
    <source>
        <strain evidence="1">DP1</strain>
    </source>
</reference>
<keyword evidence="2" id="KW-1185">Reference proteome</keyword>
<dbReference type="EMBL" id="CAMPGE010015398">
    <property type="protein sequence ID" value="CAI2374024.1"/>
    <property type="molecule type" value="Genomic_DNA"/>
</dbReference>
<comment type="caution">
    <text evidence="1">The sequence shown here is derived from an EMBL/GenBank/DDBJ whole genome shotgun (WGS) entry which is preliminary data.</text>
</comment>
<organism evidence="1 2">
    <name type="scientific">Euplotes crassus</name>
    <dbReference type="NCBI Taxonomy" id="5936"/>
    <lineage>
        <taxon>Eukaryota</taxon>
        <taxon>Sar</taxon>
        <taxon>Alveolata</taxon>
        <taxon>Ciliophora</taxon>
        <taxon>Intramacronucleata</taxon>
        <taxon>Spirotrichea</taxon>
        <taxon>Hypotrichia</taxon>
        <taxon>Euplotida</taxon>
        <taxon>Euplotidae</taxon>
        <taxon>Moneuplotes</taxon>
    </lineage>
</organism>
<protein>
    <submittedName>
        <fullName evidence="1">Uncharacterized protein</fullName>
    </submittedName>
</protein>
<sequence>MDNSETAAYLFINLVEKITDFVHSCGNSSFEHLCKRYLGSLMKESYSMRERKVKLETVEALLYSLRKNKFYREVCTWMLEFEILGKFDQDNQHAYIQKRTDEFLLENSYTKILSKQRSKFINDNKRCYNEKIQCENLKICKKVIENSSYRRYQLRNQIDKKVYLHFHSYNYKVYTKDCAALETPNLEYFGIFKPKPNEFGHQRVKYPAKMEALNFNNQRIMAPLSISDCRFLARISSRVTHEFSVCSTLLPSKLLARLLSAFRHVSIFQMTHCKVISSHKIDLKTSMKGCKIEQINITGSRGMEDESWGNDHQKLYNFVKFLSSSEDLKNSLYKLQDYNNNLMLMKTKERLVFEGFHKLQKV</sequence>
<name>A0AAD1XJU4_EUPCR</name>
<accession>A0AAD1XJU4</accession>
<dbReference type="AlphaFoldDB" id="A0AAD1XJU4"/>
<proteinExistence type="predicted"/>
<gene>
    <name evidence="1" type="ORF">ECRASSUSDP1_LOCUS15373</name>
</gene>
<dbReference type="Proteomes" id="UP001295684">
    <property type="component" value="Unassembled WGS sequence"/>
</dbReference>